<reference evidence="2" key="1">
    <citation type="submission" date="2018-12" db="EMBL/GenBank/DDBJ databases">
        <title>Tengunoibacter tsumagoiensis gen. nov., sp. nov., Dictyobacter kobayashii sp. nov., D. alpinus sp. nov., and D. joshuensis sp. nov. and description of Dictyobacteraceae fam. nov. within the order Ktedonobacterales isolated from Tengu-no-mugimeshi.</title>
        <authorList>
            <person name="Wang C.M."/>
            <person name="Zheng Y."/>
            <person name="Sakai Y."/>
            <person name="Toyoda A."/>
            <person name="Minakuchi Y."/>
            <person name="Abe K."/>
            <person name="Yokota A."/>
            <person name="Yabe S."/>
        </authorList>
    </citation>
    <scope>NUCLEOTIDE SEQUENCE [LARGE SCALE GENOMIC DNA]</scope>
    <source>
        <strain evidence="2">Uno16</strain>
    </source>
</reference>
<dbReference type="OrthoDB" id="162987at2"/>
<name>A0A402BHL0_9CHLR</name>
<keyword evidence="2" id="KW-1185">Reference proteome</keyword>
<organism evidence="1 2">
    <name type="scientific">Dictyobacter alpinus</name>
    <dbReference type="NCBI Taxonomy" id="2014873"/>
    <lineage>
        <taxon>Bacteria</taxon>
        <taxon>Bacillati</taxon>
        <taxon>Chloroflexota</taxon>
        <taxon>Ktedonobacteria</taxon>
        <taxon>Ktedonobacterales</taxon>
        <taxon>Dictyobacteraceae</taxon>
        <taxon>Dictyobacter</taxon>
    </lineage>
</organism>
<dbReference type="Proteomes" id="UP000287171">
    <property type="component" value="Unassembled WGS sequence"/>
</dbReference>
<dbReference type="RefSeq" id="WP_126630866.1">
    <property type="nucleotide sequence ID" value="NZ_BIFT01000002.1"/>
</dbReference>
<evidence type="ECO:0000313" key="2">
    <source>
        <dbReference type="Proteomes" id="UP000287171"/>
    </source>
</evidence>
<accession>A0A402BHL0</accession>
<dbReference type="AlphaFoldDB" id="A0A402BHL0"/>
<sequence length="100" mass="11943">MLFHEPEENKPLTTSQNTLLQELDQEAQFFKQQRQHLEKQRALLDLEHHEIKQRLSELEISYALVDALWKQLDIRETILASEYEIVRATGKRSGQHIRHQ</sequence>
<proteinExistence type="predicted"/>
<protein>
    <submittedName>
        <fullName evidence="1">Uncharacterized protein</fullName>
    </submittedName>
</protein>
<comment type="caution">
    <text evidence="1">The sequence shown here is derived from an EMBL/GenBank/DDBJ whole genome shotgun (WGS) entry which is preliminary data.</text>
</comment>
<gene>
    <name evidence="1" type="ORF">KDA_63100</name>
</gene>
<evidence type="ECO:0000313" key="1">
    <source>
        <dbReference type="EMBL" id="GCE30826.1"/>
    </source>
</evidence>
<dbReference type="EMBL" id="BIFT01000002">
    <property type="protein sequence ID" value="GCE30826.1"/>
    <property type="molecule type" value="Genomic_DNA"/>
</dbReference>